<dbReference type="InterPro" id="IPR019734">
    <property type="entry name" value="TPR_rpt"/>
</dbReference>
<reference evidence="3" key="1">
    <citation type="journal article" date="2019" name="Int. J. Syst. Evol. Microbiol.">
        <title>The Global Catalogue of Microorganisms (GCM) 10K type strain sequencing project: providing services to taxonomists for standard genome sequencing and annotation.</title>
        <authorList>
            <consortium name="The Broad Institute Genomics Platform"/>
            <consortium name="The Broad Institute Genome Sequencing Center for Infectious Disease"/>
            <person name="Wu L."/>
            <person name="Ma J."/>
        </authorList>
    </citation>
    <scope>NUCLEOTIDE SEQUENCE [LARGE SCALE GENOMIC DNA]</scope>
    <source>
        <strain evidence="3">KCTC 23701</strain>
    </source>
</reference>
<dbReference type="SUPFAM" id="SSF48452">
    <property type="entry name" value="TPR-like"/>
    <property type="match status" value="1"/>
</dbReference>
<feature type="repeat" description="TPR" evidence="1">
    <location>
        <begin position="17"/>
        <end position="50"/>
    </location>
</feature>
<gene>
    <name evidence="2" type="ORF">GCM10007350_02350</name>
</gene>
<dbReference type="EMBL" id="BMYO01000001">
    <property type="protein sequence ID" value="GHD56018.1"/>
    <property type="molecule type" value="Genomic_DNA"/>
</dbReference>
<keyword evidence="3" id="KW-1185">Reference proteome</keyword>
<dbReference type="RefSeq" id="WP_189458319.1">
    <property type="nucleotide sequence ID" value="NZ_BMYO01000001.1"/>
</dbReference>
<accession>A0ABQ3GUQ6</accession>
<evidence type="ECO:0000313" key="3">
    <source>
        <dbReference type="Proteomes" id="UP000604737"/>
    </source>
</evidence>
<evidence type="ECO:0000313" key="2">
    <source>
        <dbReference type="EMBL" id="GHD56018.1"/>
    </source>
</evidence>
<dbReference type="PROSITE" id="PS50005">
    <property type="entry name" value="TPR"/>
    <property type="match status" value="1"/>
</dbReference>
<organism evidence="2 3">
    <name type="scientific">Jeongeupia chitinilytica</name>
    <dbReference type="NCBI Taxonomy" id="1041641"/>
    <lineage>
        <taxon>Bacteria</taxon>
        <taxon>Pseudomonadati</taxon>
        <taxon>Pseudomonadota</taxon>
        <taxon>Betaproteobacteria</taxon>
        <taxon>Neisseriales</taxon>
        <taxon>Chitinibacteraceae</taxon>
        <taxon>Jeongeupia</taxon>
    </lineage>
</organism>
<dbReference type="InterPro" id="IPR011990">
    <property type="entry name" value="TPR-like_helical_dom_sf"/>
</dbReference>
<keyword evidence="1" id="KW-0802">TPR repeat</keyword>
<protein>
    <recommendedName>
        <fullName evidence="4">Tetratricopeptide repeat protein</fullName>
    </recommendedName>
</protein>
<sequence>MNRDALLNMLASGRDNPMLRLSLGTLYLGEGDAVTAAEHLRKAIELDPAYSAAYKLLGKALLQAGRSDDAEVAWQDGLAVAERRGDMQTVREITVFLKRIAKARSAPD</sequence>
<evidence type="ECO:0008006" key="4">
    <source>
        <dbReference type="Google" id="ProtNLM"/>
    </source>
</evidence>
<name>A0ABQ3GUQ6_9NEIS</name>
<evidence type="ECO:0000256" key="1">
    <source>
        <dbReference type="PROSITE-ProRule" id="PRU00339"/>
    </source>
</evidence>
<comment type="caution">
    <text evidence="2">The sequence shown here is derived from an EMBL/GenBank/DDBJ whole genome shotgun (WGS) entry which is preliminary data.</text>
</comment>
<dbReference type="SMART" id="SM00028">
    <property type="entry name" value="TPR"/>
    <property type="match status" value="2"/>
</dbReference>
<dbReference type="Proteomes" id="UP000604737">
    <property type="component" value="Unassembled WGS sequence"/>
</dbReference>
<dbReference type="Pfam" id="PF14559">
    <property type="entry name" value="TPR_19"/>
    <property type="match status" value="1"/>
</dbReference>
<proteinExistence type="predicted"/>
<dbReference type="Gene3D" id="1.25.40.10">
    <property type="entry name" value="Tetratricopeptide repeat domain"/>
    <property type="match status" value="1"/>
</dbReference>